<reference evidence="2" key="1">
    <citation type="journal article" date="2008" name="Nat. Genet.">
        <title>The Pristionchus pacificus genome provides a unique perspective on nematode lifestyle and parasitism.</title>
        <authorList>
            <person name="Dieterich C."/>
            <person name="Clifton S.W."/>
            <person name="Schuster L.N."/>
            <person name="Chinwalla A."/>
            <person name="Delehaunty K."/>
            <person name="Dinkelacker I."/>
            <person name="Fulton L."/>
            <person name="Fulton R."/>
            <person name="Godfrey J."/>
            <person name="Minx P."/>
            <person name="Mitreva M."/>
            <person name="Roeseler W."/>
            <person name="Tian H."/>
            <person name="Witte H."/>
            <person name="Yang S.P."/>
            <person name="Wilson R.K."/>
            <person name="Sommer R.J."/>
        </authorList>
    </citation>
    <scope>NUCLEOTIDE SEQUENCE [LARGE SCALE GENOMIC DNA]</scope>
    <source>
        <strain evidence="2">PS312</strain>
    </source>
</reference>
<reference evidence="1" key="2">
    <citation type="submission" date="2022-06" db="UniProtKB">
        <authorList>
            <consortium name="EnsemblMetazoa"/>
        </authorList>
    </citation>
    <scope>IDENTIFICATION</scope>
    <source>
        <strain evidence="1">PS312</strain>
    </source>
</reference>
<protein>
    <submittedName>
        <fullName evidence="1">Uncharacterized protein</fullName>
    </submittedName>
</protein>
<evidence type="ECO:0000313" key="1">
    <source>
        <dbReference type="EnsemblMetazoa" id="PPA43122.1"/>
    </source>
</evidence>
<gene>
    <name evidence="1" type="primary">WBGene00281491</name>
</gene>
<dbReference type="EnsemblMetazoa" id="PPA43122.1">
    <property type="protein sequence ID" value="PPA43122.1"/>
    <property type="gene ID" value="WBGene00281491"/>
</dbReference>
<dbReference type="Proteomes" id="UP000005239">
    <property type="component" value="Unassembled WGS sequence"/>
</dbReference>
<sequence>MRDAEKLLRDPRGSPPSTLEEAQALRDGHEVALIQLRLVAAVETREEQGEHLERLSEIDVPLFAFHSPPHFPRLLSQRAVVMAVAVLLPLFAALIAAVALALQCTKPKTGSKEDASQKSTSMRFGAVPPGC</sequence>
<accession>A0A8R1Z3I9</accession>
<keyword evidence="2" id="KW-1185">Reference proteome</keyword>
<accession>A0A2A6CDM8</accession>
<name>A0A2A6CDM8_PRIPA</name>
<proteinExistence type="predicted"/>
<dbReference type="AlphaFoldDB" id="A0A2A6CDM8"/>
<organism evidence="1 2">
    <name type="scientific">Pristionchus pacificus</name>
    <name type="common">Parasitic nematode worm</name>
    <dbReference type="NCBI Taxonomy" id="54126"/>
    <lineage>
        <taxon>Eukaryota</taxon>
        <taxon>Metazoa</taxon>
        <taxon>Ecdysozoa</taxon>
        <taxon>Nematoda</taxon>
        <taxon>Chromadorea</taxon>
        <taxon>Rhabditida</taxon>
        <taxon>Rhabditina</taxon>
        <taxon>Diplogasteromorpha</taxon>
        <taxon>Diplogasteroidea</taxon>
        <taxon>Neodiplogasteridae</taxon>
        <taxon>Pristionchus</taxon>
    </lineage>
</organism>
<evidence type="ECO:0000313" key="2">
    <source>
        <dbReference type="Proteomes" id="UP000005239"/>
    </source>
</evidence>